<keyword evidence="17" id="KW-1185">Reference proteome</keyword>
<dbReference type="SUPFAM" id="SSF47323">
    <property type="entry name" value="Anticodon-binding domain of a subclass of class I aminoacyl-tRNA synthetases"/>
    <property type="match status" value="1"/>
</dbReference>
<dbReference type="InterPro" id="IPR032678">
    <property type="entry name" value="tRNA-synt_1_cat_dom"/>
</dbReference>
<comment type="subunit">
    <text evidence="3 13">Monomer.</text>
</comment>
<dbReference type="InterPro" id="IPR015273">
    <property type="entry name" value="Cys-tRNA-synt_Ia_DALR"/>
</dbReference>
<keyword evidence="8 13" id="KW-0862">Zinc</keyword>
<dbReference type="HAMAP" id="MF_00041">
    <property type="entry name" value="Cys_tRNA_synth"/>
    <property type="match status" value="1"/>
</dbReference>
<dbReference type="Pfam" id="PF09190">
    <property type="entry name" value="DALR_2"/>
    <property type="match status" value="1"/>
</dbReference>
<feature type="coiled-coil region" evidence="14">
    <location>
        <begin position="414"/>
        <end position="441"/>
    </location>
</feature>
<dbReference type="Pfam" id="PF01406">
    <property type="entry name" value="tRNA-synt_1e"/>
    <property type="match status" value="1"/>
</dbReference>
<dbReference type="InterPro" id="IPR056411">
    <property type="entry name" value="CysS_C"/>
</dbReference>
<organism evidence="16 17">
    <name type="scientific">Planifilum fulgidum</name>
    <dbReference type="NCBI Taxonomy" id="201973"/>
    <lineage>
        <taxon>Bacteria</taxon>
        <taxon>Bacillati</taxon>
        <taxon>Bacillota</taxon>
        <taxon>Bacilli</taxon>
        <taxon>Bacillales</taxon>
        <taxon>Thermoactinomycetaceae</taxon>
        <taxon>Planifilum</taxon>
    </lineage>
</organism>
<dbReference type="InterPro" id="IPR015803">
    <property type="entry name" value="Cys-tRNA-ligase"/>
</dbReference>
<dbReference type="PRINTS" id="PR00983">
    <property type="entry name" value="TRNASYNTHCYS"/>
</dbReference>
<dbReference type="GO" id="GO:0006423">
    <property type="term" value="P:cysteinyl-tRNA aminoacylation"/>
    <property type="evidence" value="ECO:0007669"/>
    <property type="project" value="UniProtKB-UniRule"/>
</dbReference>
<evidence type="ECO:0000256" key="13">
    <source>
        <dbReference type="HAMAP-Rule" id="MF_00041"/>
    </source>
</evidence>
<evidence type="ECO:0000256" key="11">
    <source>
        <dbReference type="ARBA" id="ARBA00023146"/>
    </source>
</evidence>
<feature type="binding site" evidence="13">
    <location>
        <position position="209"/>
    </location>
    <ligand>
        <name>Zn(2+)</name>
        <dbReference type="ChEBI" id="CHEBI:29105"/>
    </ligand>
</feature>
<dbReference type="STRING" id="201973.SAMN04488025_1227"/>
<feature type="short sequence motif" description="'HIGH' region" evidence="13">
    <location>
        <begin position="31"/>
        <end position="41"/>
    </location>
</feature>
<comment type="cofactor">
    <cofactor evidence="13">
        <name>Zn(2+)</name>
        <dbReference type="ChEBI" id="CHEBI:29105"/>
    </cofactor>
    <text evidence="13">Binds 1 zinc ion per subunit.</text>
</comment>
<evidence type="ECO:0000256" key="4">
    <source>
        <dbReference type="ARBA" id="ARBA00022490"/>
    </source>
</evidence>
<comment type="catalytic activity">
    <reaction evidence="12 13">
        <text>tRNA(Cys) + L-cysteine + ATP = L-cysteinyl-tRNA(Cys) + AMP + diphosphate</text>
        <dbReference type="Rhea" id="RHEA:17773"/>
        <dbReference type="Rhea" id="RHEA-COMP:9661"/>
        <dbReference type="Rhea" id="RHEA-COMP:9679"/>
        <dbReference type="ChEBI" id="CHEBI:30616"/>
        <dbReference type="ChEBI" id="CHEBI:33019"/>
        <dbReference type="ChEBI" id="CHEBI:35235"/>
        <dbReference type="ChEBI" id="CHEBI:78442"/>
        <dbReference type="ChEBI" id="CHEBI:78517"/>
        <dbReference type="ChEBI" id="CHEBI:456215"/>
        <dbReference type="EC" id="6.1.1.16"/>
    </reaction>
</comment>
<evidence type="ECO:0000256" key="9">
    <source>
        <dbReference type="ARBA" id="ARBA00022840"/>
    </source>
</evidence>
<dbReference type="SUPFAM" id="SSF52374">
    <property type="entry name" value="Nucleotidylyl transferase"/>
    <property type="match status" value="1"/>
</dbReference>
<dbReference type="PANTHER" id="PTHR10890">
    <property type="entry name" value="CYSTEINYL-TRNA SYNTHETASE"/>
    <property type="match status" value="1"/>
</dbReference>
<protein>
    <recommendedName>
        <fullName evidence="13">Cysteine--tRNA ligase</fullName>
        <ecNumber evidence="13">6.1.1.16</ecNumber>
    </recommendedName>
    <alternativeName>
        <fullName evidence="13">Cysteinyl-tRNA synthetase</fullName>
        <shortName evidence="13">CysRS</shortName>
    </alternativeName>
</protein>
<feature type="binding site" evidence="13">
    <location>
        <position position="234"/>
    </location>
    <ligand>
        <name>Zn(2+)</name>
        <dbReference type="ChEBI" id="CHEBI:29105"/>
    </ligand>
</feature>
<dbReference type="EMBL" id="FOOK01000022">
    <property type="protein sequence ID" value="SFG23481.1"/>
    <property type="molecule type" value="Genomic_DNA"/>
</dbReference>
<dbReference type="InterPro" id="IPR009080">
    <property type="entry name" value="tRNAsynth_Ia_anticodon-bd"/>
</dbReference>
<dbReference type="GO" id="GO:0005829">
    <property type="term" value="C:cytosol"/>
    <property type="evidence" value="ECO:0007669"/>
    <property type="project" value="TreeGrafter"/>
</dbReference>
<keyword evidence="14" id="KW-0175">Coiled coil</keyword>
<comment type="subcellular location">
    <subcellularLocation>
        <location evidence="1 13">Cytoplasm</location>
    </subcellularLocation>
</comment>
<dbReference type="Proteomes" id="UP000198661">
    <property type="component" value="Unassembled WGS sequence"/>
</dbReference>
<dbReference type="AlphaFoldDB" id="A0A1I2QCZ0"/>
<dbReference type="FunFam" id="3.40.50.620:FF:000009">
    <property type="entry name" value="Cysteine--tRNA ligase"/>
    <property type="match status" value="1"/>
</dbReference>
<accession>A0A1I2QCZ0</accession>
<keyword evidence="11 13" id="KW-0030">Aminoacyl-tRNA synthetase</keyword>
<evidence type="ECO:0000256" key="1">
    <source>
        <dbReference type="ARBA" id="ARBA00004496"/>
    </source>
</evidence>
<dbReference type="OrthoDB" id="9815130at2"/>
<evidence type="ECO:0000256" key="10">
    <source>
        <dbReference type="ARBA" id="ARBA00022917"/>
    </source>
</evidence>
<dbReference type="Pfam" id="PF23493">
    <property type="entry name" value="CysS_C"/>
    <property type="match status" value="1"/>
</dbReference>
<feature type="binding site" evidence="13">
    <location>
        <position position="238"/>
    </location>
    <ligand>
        <name>Zn(2+)</name>
        <dbReference type="ChEBI" id="CHEBI:29105"/>
    </ligand>
</feature>
<evidence type="ECO:0000313" key="17">
    <source>
        <dbReference type="Proteomes" id="UP000198661"/>
    </source>
</evidence>
<evidence type="ECO:0000256" key="5">
    <source>
        <dbReference type="ARBA" id="ARBA00022598"/>
    </source>
</evidence>
<keyword evidence="10 13" id="KW-0648">Protein biosynthesis</keyword>
<evidence type="ECO:0000256" key="7">
    <source>
        <dbReference type="ARBA" id="ARBA00022741"/>
    </source>
</evidence>
<feature type="domain" description="Cysteinyl-tRNA synthetase class Ia DALR" evidence="15">
    <location>
        <begin position="352"/>
        <end position="417"/>
    </location>
</feature>
<keyword evidence="7 13" id="KW-0547">Nucleotide-binding</keyword>
<dbReference type="InterPro" id="IPR014729">
    <property type="entry name" value="Rossmann-like_a/b/a_fold"/>
</dbReference>
<name>A0A1I2QCZ0_9BACL</name>
<evidence type="ECO:0000313" key="16">
    <source>
        <dbReference type="EMBL" id="SFG23481.1"/>
    </source>
</evidence>
<dbReference type="GO" id="GO:0008270">
    <property type="term" value="F:zinc ion binding"/>
    <property type="evidence" value="ECO:0007669"/>
    <property type="project" value="UniProtKB-UniRule"/>
</dbReference>
<dbReference type="GO" id="GO:0005524">
    <property type="term" value="F:ATP binding"/>
    <property type="evidence" value="ECO:0007669"/>
    <property type="project" value="UniProtKB-UniRule"/>
</dbReference>
<comment type="similarity">
    <text evidence="2 13">Belongs to the class-I aminoacyl-tRNA synthetase family.</text>
</comment>
<dbReference type="Gene3D" id="3.40.50.620">
    <property type="entry name" value="HUPs"/>
    <property type="match status" value="1"/>
</dbReference>
<reference evidence="16 17" key="1">
    <citation type="submission" date="2016-10" db="EMBL/GenBank/DDBJ databases">
        <authorList>
            <person name="de Groot N.N."/>
        </authorList>
    </citation>
    <scope>NUCLEOTIDE SEQUENCE [LARGE SCALE GENOMIC DNA]</scope>
    <source>
        <strain evidence="16 17">DSM 44945</strain>
    </source>
</reference>
<evidence type="ECO:0000256" key="6">
    <source>
        <dbReference type="ARBA" id="ARBA00022723"/>
    </source>
</evidence>
<feature type="binding site" evidence="13">
    <location>
        <position position="269"/>
    </location>
    <ligand>
        <name>ATP</name>
        <dbReference type="ChEBI" id="CHEBI:30616"/>
    </ligand>
</feature>
<evidence type="ECO:0000259" key="15">
    <source>
        <dbReference type="SMART" id="SM00840"/>
    </source>
</evidence>
<proteinExistence type="inferred from homology"/>
<evidence type="ECO:0000256" key="2">
    <source>
        <dbReference type="ARBA" id="ARBA00005594"/>
    </source>
</evidence>
<dbReference type="SMART" id="SM00840">
    <property type="entry name" value="DALR_2"/>
    <property type="match status" value="1"/>
</dbReference>
<dbReference type="NCBIfam" id="TIGR00435">
    <property type="entry name" value="cysS"/>
    <property type="match status" value="1"/>
</dbReference>
<dbReference type="PANTHER" id="PTHR10890:SF3">
    <property type="entry name" value="CYSTEINE--TRNA LIGASE, CYTOPLASMIC"/>
    <property type="match status" value="1"/>
</dbReference>
<keyword evidence="4 13" id="KW-0963">Cytoplasm</keyword>
<feature type="binding site" evidence="13">
    <location>
        <position position="29"/>
    </location>
    <ligand>
        <name>Zn(2+)</name>
        <dbReference type="ChEBI" id="CHEBI:29105"/>
    </ligand>
</feature>
<gene>
    <name evidence="13" type="primary">cysS</name>
    <name evidence="16" type="ORF">SAMN04488025_1227</name>
</gene>
<dbReference type="GO" id="GO:0004817">
    <property type="term" value="F:cysteine-tRNA ligase activity"/>
    <property type="evidence" value="ECO:0007669"/>
    <property type="project" value="UniProtKB-UniRule"/>
</dbReference>
<keyword evidence="6 13" id="KW-0479">Metal-binding</keyword>
<dbReference type="InterPro" id="IPR024909">
    <property type="entry name" value="Cys-tRNA/MSH_ligase"/>
</dbReference>
<evidence type="ECO:0000256" key="3">
    <source>
        <dbReference type="ARBA" id="ARBA00011245"/>
    </source>
</evidence>
<dbReference type="Gene3D" id="1.20.120.1910">
    <property type="entry name" value="Cysteine-tRNA ligase, C-terminal anti-codon recognition domain"/>
    <property type="match status" value="1"/>
</dbReference>
<keyword evidence="5 13" id="KW-0436">Ligase</keyword>
<evidence type="ECO:0000256" key="14">
    <source>
        <dbReference type="SAM" id="Coils"/>
    </source>
</evidence>
<dbReference type="RefSeq" id="WP_092039286.1">
    <property type="nucleotide sequence ID" value="NZ_FOOK01000022.1"/>
</dbReference>
<evidence type="ECO:0000256" key="8">
    <source>
        <dbReference type="ARBA" id="ARBA00022833"/>
    </source>
</evidence>
<dbReference type="CDD" id="cd00672">
    <property type="entry name" value="CysRS_core"/>
    <property type="match status" value="1"/>
</dbReference>
<dbReference type="EC" id="6.1.1.16" evidence="13"/>
<evidence type="ECO:0000256" key="12">
    <source>
        <dbReference type="ARBA" id="ARBA00047398"/>
    </source>
</evidence>
<sequence length="467" mass="53433">MSIQLYNTLTRKKEPLRTVEPGKVKIYVCGPTVYNYIHIGNARVFVFFDVVRRYLKYRGYAVTYVQNLTDVDDKLIKASKETGRPVPEIAETYIRAFFEDMDSLGVERADVHPRATEHIPEMIEAIRTLIDKGYAYERNGDVYFRAMAKEGYGKLSHQSLEELKAGARVEVNEQKENPLDFALWKRAKPGEISWESPWGRGRPGWHIECSVMSRKYLGDTFDIHAGGTDLTFPHHENEIAQSEALTGKPFALQWMHNGYINLGNEKMSKSLGNIVLVKDLRREFSPRTIRHFLLSAHYRNPIQFTRETMEQMERGIERIDTAWTNLRHRMKASMEGAASPETTKALDELTRAFEGAMDDDFNTAGAIGVLFDAVRLANELVGRDVVSRGTLQAVADWLERYGGEILGLVEAKAEEETDEQVEALIRKRQEARRRRDFAEADAIRDQLAAMGIIVEDTPQGVRWRRKS</sequence>
<feature type="short sequence motif" description="'KMSKS' region" evidence="13">
    <location>
        <begin position="266"/>
        <end position="270"/>
    </location>
</feature>
<keyword evidence="9 13" id="KW-0067">ATP-binding</keyword>